<sequence length="37" mass="4279">MLLNDKEGAMNTNENSSFRFLFSLMKKLLQCIIMLAL</sequence>
<accession>A0A0E9S1L7</accession>
<name>A0A0E9S1L7_ANGAN</name>
<evidence type="ECO:0000313" key="1">
    <source>
        <dbReference type="EMBL" id="JAH35191.1"/>
    </source>
</evidence>
<protein>
    <submittedName>
        <fullName evidence="1">Uncharacterized protein</fullName>
    </submittedName>
</protein>
<dbReference type="EMBL" id="GBXM01073386">
    <property type="protein sequence ID" value="JAH35191.1"/>
    <property type="molecule type" value="Transcribed_RNA"/>
</dbReference>
<proteinExistence type="predicted"/>
<reference evidence="1" key="1">
    <citation type="submission" date="2014-11" db="EMBL/GenBank/DDBJ databases">
        <authorList>
            <person name="Amaro Gonzalez C."/>
        </authorList>
    </citation>
    <scope>NUCLEOTIDE SEQUENCE</scope>
</reference>
<organism evidence="1">
    <name type="scientific">Anguilla anguilla</name>
    <name type="common">European freshwater eel</name>
    <name type="synonym">Muraena anguilla</name>
    <dbReference type="NCBI Taxonomy" id="7936"/>
    <lineage>
        <taxon>Eukaryota</taxon>
        <taxon>Metazoa</taxon>
        <taxon>Chordata</taxon>
        <taxon>Craniata</taxon>
        <taxon>Vertebrata</taxon>
        <taxon>Euteleostomi</taxon>
        <taxon>Actinopterygii</taxon>
        <taxon>Neopterygii</taxon>
        <taxon>Teleostei</taxon>
        <taxon>Anguilliformes</taxon>
        <taxon>Anguillidae</taxon>
        <taxon>Anguilla</taxon>
    </lineage>
</organism>
<reference evidence="1" key="2">
    <citation type="journal article" date="2015" name="Fish Shellfish Immunol.">
        <title>Early steps in the European eel (Anguilla anguilla)-Vibrio vulnificus interaction in the gills: Role of the RtxA13 toxin.</title>
        <authorList>
            <person name="Callol A."/>
            <person name="Pajuelo D."/>
            <person name="Ebbesson L."/>
            <person name="Teles M."/>
            <person name="MacKenzie S."/>
            <person name="Amaro C."/>
        </authorList>
    </citation>
    <scope>NUCLEOTIDE SEQUENCE</scope>
</reference>
<dbReference type="AlphaFoldDB" id="A0A0E9S1L7"/>